<keyword evidence="4 5" id="KW-0067">ATP-binding</keyword>
<comment type="similarity">
    <text evidence="6">Belongs to the protein kinase superfamily.</text>
</comment>
<evidence type="ECO:0000256" key="5">
    <source>
        <dbReference type="PROSITE-ProRule" id="PRU10141"/>
    </source>
</evidence>
<evidence type="ECO:0000313" key="8">
    <source>
        <dbReference type="EMBL" id="OAY60845.1"/>
    </source>
</evidence>
<reference evidence="9" key="1">
    <citation type="journal article" date="2016" name="Nat. Biotechnol.">
        <title>Sequencing wild and cultivated cassava and related species reveals extensive interspecific hybridization and genetic diversity.</title>
        <authorList>
            <person name="Bredeson J.V."/>
            <person name="Lyons J.B."/>
            <person name="Prochnik S.E."/>
            <person name="Wu G.A."/>
            <person name="Ha C.M."/>
            <person name="Edsinger-Gonzales E."/>
            <person name="Grimwood J."/>
            <person name="Schmutz J."/>
            <person name="Rabbi I.Y."/>
            <person name="Egesi C."/>
            <person name="Nauluvula P."/>
            <person name="Lebot V."/>
            <person name="Ndunguru J."/>
            <person name="Mkamilo G."/>
            <person name="Bart R.S."/>
            <person name="Setter T.L."/>
            <person name="Gleadow R.M."/>
            <person name="Kulakow P."/>
            <person name="Ferguson M.E."/>
            <person name="Rounsley S."/>
            <person name="Rokhsar D.S."/>
        </authorList>
    </citation>
    <scope>NUCLEOTIDE SEQUENCE [LARGE SCALE GENOMIC DNA]</scope>
    <source>
        <strain evidence="9">cv. AM560-2</strain>
    </source>
</reference>
<dbReference type="GO" id="GO:0007165">
    <property type="term" value="P:signal transduction"/>
    <property type="evidence" value="ECO:0000318"/>
    <property type="project" value="GO_Central"/>
</dbReference>
<dbReference type="PROSITE" id="PS00108">
    <property type="entry name" value="PROTEIN_KINASE_ST"/>
    <property type="match status" value="1"/>
</dbReference>
<organism evidence="8 9">
    <name type="scientific">Manihot esculenta</name>
    <name type="common">Cassava</name>
    <name type="synonym">Jatropha manihot</name>
    <dbReference type="NCBI Taxonomy" id="3983"/>
    <lineage>
        <taxon>Eukaryota</taxon>
        <taxon>Viridiplantae</taxon>
        <taxon>Streptophyta</taxon>
        <taxon>Embryophyta</taxon>
        <taxon>Tracheophyta</taxon>
        <taxon>Spermatophyta</taxon>
        <taxon>Magnoliopsida</taxon>
        <taxon>eudicotyledons</taxon>
        <taxon>Gunneridae</taxon>
        <taxon>Pentapetalae</taxon>
        <taxon>rosids</taxon>
        <taxon>fabids</taxon>
        <taxon>Malpighiales</taxon>
        <taxon>Euphorbiaceae</taxon>
        <taxon>Crotonoideae</taxon>
        <taxon>Manihoteae</taxon>
        <taxon>Manihot</taxon>
    </lineage>
</organism>
<evidence type="ECO:0000256" key="4">
    <source>
        <dbReference type="ARBA" id="ARBA00022840"/>
    </source>
</evidence>
<dbReference type="AlphaFoldDB" id="A0A2C9WKW8"/>
<dbReference type="InterPro" id="IPR011009">
    <property type="entry name" value="Kinase-like_dom_sf"/>
</dbReference>
<feature type="domain" description="Protein kinase" evidence="7">
    <location>
        <begin position="3"/>
        <end position="264"/>
    </location>
</feature>
<protein>
    <recommendedName>
        <fullName evidence="7">Protein kinase domain-containing protein</fullName>
    </recommendedName>
</protein>
<dbReference type="PANTHER" id="PTHR48011">
    <property type="entry name" value="CCR4-NOT TRANSCRIPTIONAL COMPLEX SUBUNIT CAF120-RELATED"/>
    <property type="match status" value="1"/>
</dbReference>
<proteinExistence type="inferred from homology"/>
<dbReference type="Gene3D" id="1.10.510.10">
    <property type="entry name" value="Transferase(Phosphotransferase) domain 1"/>
    <property type="match status" value="1"/>
</dbReference>
<name>A0A2C9WKW8_MANES</name>
<dbReference type="Pfam" id="PF00069">
    <property type="entry name" value="Pkinase"/>
    <property type="match status" value="1"/>
</dbReference>
<dbReference type="CDD" id="cd06606">
    <property type="entry name" value="STKc_MAPKKK"/>
    <property type="match status" value="1"/>
</dbReference>
<dbReference type="InterPro" id="IPR052751">
    <property type="entry name" value="Plant_MAPKKK"/>
</dbReference>
<dbReference type="OrthoDB" id="25592at2759"/>
<accession>A0A2C9WKW8</accession>
<dbReference type="GO" id="GO:0004674">
    <property type="term" value="F:protein serine/threonine kinase activity"/>
    <property type="evidence" value="ECO:0007669"/>
    <property type="project" value="UniProtKB-KW"/>
</dbReference>
<dbReference type="SUPFAM" id="SSF56112">
    <property type="entry name" value="Protein kinase-like (PK-like)"/>
    <property type="match status" value="1"/>
</dbReference>
<evidence type="ECO:0000256" key="3">
    <source>
        <dbReference type="ARBA" id="ARBA00022777"/>
    </source>
</evidence>
<keyword evidence="6" id="KW-0723">Serine/threonine-protein kinase</keyword>
<gene>
    <name evidence="8" type="ORF">MANES_01G144100v8</name>
</gene>
<dbReference type="PROSITE" id="PS50011">
    <property type="entry name" value="PROTEIN_KINASE_DOM"/>
    <property type="match status" value="1"/>
</dbReference>
<evidence type="ECO:0000313" key="9">
    <source>
        <dbReference type="Proteomes" id="UP000091857"/>
    </source>
</evidence>
<keyword evidence="2 5" id="KW-0547">Nucleotide-binding</keyword>
<dbReference type="Proteomes" id="UP000091857">
    <property type="component" value="Chromosome 1"/>
</dbReference>
<keyword evidence="1" id="KW-0808">Transferase</keyword>
<dbReference type="GO" id="GO:0005524">
    <property type="term" value="F:ATP binding"/>
    <property type="evidence" value="ECO:0007669"/>
    <property type="project" value="UniProtKB-UniRule"/>
</dbReference>
<dbReference type="InterPro" id="IPR017441">
    <property type="entry name" value="Protein_kinase_ATP_BS"/>
</dbReference>
<dbReference type="InterPro" id="IPR008271">
    <property type="entry name" value="Ser/Thr_kinase_AS"/>
</dbReference>
<dbReference type="PROSITE" id="PS00107">
    <property type="entry name" value="PROTEIN_KINASE_ATP"/>
    <property type="match status" value="1"/>
</dbReference>
<dbReference type="EMBL" id="CM004387">
    <property type="protein sequence ID" value="OAY60845.1"/>
    <property type="molecule type" value="Genomic_DNA"/>
</dbReference>
<dbReference type="PANTHER" id="PTHR48011:SF51">
    <property type="entry name" value="PROTEIN KINASE SUPERFAMILY PROTEIN"/>
    <property type="match status" value="1"/>
</dbReference>
<sequence>MQWVRGKCLGKGSYGSVFLAHPTTPDWPLLAVKSAYFRKSSSLMKERRILLGLFGSEGIVKCYGSCLSLEFFTTVYNLLMEFAPGGCLLDLINKTYGGKIPENDVRQYAGMILKGLSSIHKNGYVHCDLKPANILVFPSEQGLSQLKIADFGLAKELGERDLGKPCSFRGTPLYMSPESVGISVIRPALDIWSLGCVVIEMITGNPPCKGLGMQGLLNRLVLESGSPDIPENMSREGKDFLSKCFMRKYYERWTADMLLNHPFIVEEKFT</sequence>
<feature type="binding site" evidence="5">
    <location>
        <position position="33"/>
    </location>
    <ligand>
        <name>ATP</name>
        <dbReference type="ChEBI" id="CHEBI:30616"/>
    </ligand>
</feature>
<dbReference type="STRING" id="3983.A0A2C9WKW8"/>
<evidence type="ECO:0000256" key="2">
    <source>
        <dbReference type="ARBA" id="ARBA00022741"/>
    </source>
</evidence>
<evidence type="ECO:0000259" key="7">
    <source>
        <dbReference type="PROSITE" id="PS50011"/>
    </source>
</evidence>
<dbReference type="Gramene" id="Manes.01G144100.1.v8.1">
    <property type="protein sequence ID" value="Manes.01G144100.1.v8.1.CDS.1"/>
    <property type="gene ID" value="Manes.01G144100.v8.1"/>
</dbReference>
<dbReference type="InterPro" id="IPR000719">
    <property type="entry name" value="Prot_kinase_dom"/>
</dbReference>
<evidence type="ECO:0000256" key="1">
    <source>
        <dbReference type="ARBA" id="ARBA00022679"/>
    </source>
</evidence>
<dbReference type="SMART" id="SM00220">
    <property type="entry name" value="S_TKc"/>
    <property type="match status" value="1"/>
</dbReference>
<comment type="caution">
    <text evidence="8">The sequence shown here is derived from an EMBL/GenBank/DDBJ whole genome shotgun (WGS) entry which is preliminary data.</text>
</comment>
<keyword evidence="9" id="KW-1185">Reference proteome</keyword>
<evidence type="ECO:0000256" key="6">
    <source>
        <dbReference type="RuleBase" id="RU000304"/>
    </source>
</evidence>
<keyword evidence="3" id="KW-0418">Kinase</keyword>
<dbReference type="GO" id="GO:0004672">
    <property type="term" value="F:protein kinase activity"/>
    <property type="evidence" value="ECO:0000318"/>
    <property type="project" value="GO_Central"/>
</dbReference>